<evidence type="ECO:0000256" key="2">
    <source>
        <dbReference type="ARBA" id="ARBA00022840"/>
    </source>
</evidence>
<dbReference type="SMART" id="SM00382">
    <property type="entry name" value="AAA"/>
    <property type="match status" value="2"/>
</dbReference>
<reference evidence="4 5" key="1">
    <citation type="submission" date="2020-01" db="EMBL/GenBank/DDBJ databases">
        <authorList>
            <person name="Chen J."/>
            <person name="Zhu S."/>
            <person name="Yang J."/>
        </authorList>
    </citation>
    <scope>NUCLEOTIDE SEQUENCE [LARGE SCALE GENOMIC DNA]</scope>
    <source>
        <strain evidence="4 5">345S023</strain>
    </source>
</reference>
<dbReference type="Pfam" id="PF00005">
    <property type="entry name" value="ABC_tran"/>
    <property type="match status" value="2"/>
</dbReference>
<dbReference type="GO" id="GO:0016887">
    <property type="term" value="F:ATP hydrolysis activity"/>
    <property type="evidence" value="ECO:0007669"/>
    <property type="project" value="InterPro"/>
</dbReference>
<dbReference type="Proteomes" id="UP000470213">
    <property type="component" value="Unassembled WGS sequence"/>
</dbReference>
<comment type="caution">
    <text evidence="4">The sequence shown here is derived from an EMBL/GenBank/DDBJ whole genome shotgun (WGS) entry which is preliminary data.</text>
</comment>
<protein>
    <submittedName>
        <fullName evidence="4">ATP-binding cassette domain-containing protein</fullName>
    </submittedName>
</protein>
<keyword evidence="2 4" id="KW-0067">ATP-binding</keyword>
<keyword evidence="5" id="KW-1185">Reference proteome</keyword>
<keyword evidence="1" id="KW-0547">Nucleotide-binding</keyword>
<organism evidence="4 5">
    <name type="scientific">Alteromonas profundi</name>
    <dbReference type="NCBI Taxonomy" id="2696062"/>
    <lineage>
        <taxon>Bacteria</taxon>
        <taxon>Pseudomonadati</taxon>
        <taxon>Pseudomonadota</taxon>
        <taxon>Gammaproteobacteria</taxon>
        <taxon>Alteromonadales</taxon>
        <taxon>Alteromonadaceae</taxon>
        <taxon>Alteromonas/Salinimonas group</taxon>
        <taxon>Alteromonas</taxon>
    </lineage>
</organism>
<dbReference type="SUPFAM" id="SSF52540">
    <property type="entry name" value="P-loop containing nucleoside triphosphate hydrolases"/>
    <property type="match status" value="2"/>
</dbReference>
<dbReference type="PROSITE" id="PS50893">
    <property type="entry name" value="ABC_TRANSPORTER_2"/>
    <property type="match status" value="2"/>
</dbReference>
<dbReference type="InterPro" id="IPR003593">
    <property type="entry name" value="AAA+_ATPase"/>
</dbReference>
<dbReference type="PANTHER" id="PTHR43158">
    <property type="entry name" value="SKFA PEPTIDE EXPORT ATP-BINDING PROTEIN SKFE"/>
    <property type="match status" value="1"/>
</dbReference>
<name>A0A7X5LJL5_9ALTE</name>
<dbReference type="EMBL" id="JAAAWN010000005">
    <property type="protein sequence ID" value="NDV90582.1"/>
    <property type="molecule type" value="Genomic_DNA"/>
</dbReference>
<gene>
    <name evidence="4" type="ORF">GTH32_05150</name>
</gene>
<proteinExistence type="predicted"/>
<evidence type="ECO:0000259" key="3">
    <source>
        <dbReference type="PROSITE" id="PS50893"/>
    </source>
</evidence>
<accession>A0A7X5LJL5</accession>
<dbReference type="PANTHER" id="PTHR43158:SF2">
    <property type="entry name" value="SKFA PEPTIDE EXPORT ATP-BINDING PROTEIN SKFE"/>
    <property type="match status" value="1"/>
</dbReference>
<dbReference type="GO" id="GO:0005524">
    <property type="term" value="F:ATP binding"/>
    <property type="evidence" value="ECO:0007669"/>
    <property type="project" value="UniProtKB-KW"/>
</dbReference>
<evidence type="ECO:0000313" key="5">
    <source>
        <dbReference type="Proteomes" id="UP000470213"/>
    </source>
</evidence>
<evidence type="ECO:0000313" key="4">
    <source>
        <dbReference type="EMBL" id="NDV90582.1"/>
    </source>
</evidence>
<dbReference type="RefSeq" id="WP_163084172.1">
    <property type="nucleotide sequence ID" value="NZ_JAAAWN010000005.1"/>
</dbReference>
<dbReference type="PROSITE" id="PS00211">
    <property type="entry name" value="ABC_TRANSPORTER_1"/>
    <property type="match status" value="1"/>
</dbReference>
<feature type="domain" description="ABC transporter" evidence="3">
    <location>
        <begin position="1"/>
        <end position="233"/>
    </location>
</feature>
<sequence>MSLVSLYEYQVKLDNHFVTPPFTLTLDAPGIYVLAGRNGSGKSLLLSAIAGQGKVVQGQRVCNGNIAEVSVFQQQALITQEKQKDSADILDVIAQPTTVRELFADTNNAFDTHPLYCELLRILRLESLLDNGFLSLSTGETRKVIIMMAWLSNASLILLDEPFEGLDAHAVDEFSQFLTHQSQASLLITANKLADIPQKINATLLIMDQLAIKSRSNSALSGDEIAQELGTWFALHSEVIALPAPIAEGNQSPFCGEELIVLKNGSVRFDDHTVFENLDFTLKAYQHWQIEGPNGSGKTCLLQMFTGDNPHCYTNDLTMFGIKRGTGESIWDIKKHIGIMSNALHMQYKVNASLEHVILSGFYDSIGLYSTPTAQERGVAEKWLAVLGLAEKKNAPFQSLSFGDQRLILIARSMVKHPAILILDEPCNGLDEFNRVKTRKLIEKIVHEGKSTVLYVTHSHDEKIPGIENTLSLTKYQG</sequence>
<dbReference type="AlphaFoldDB" id="A0A7X5LJL5"/>
<dbReference type="InterPro" id="IPR017871">
    <property type="entry name" value="ABC_transporter-like_CS"/>
</dbReference>
<evidence type="ECO:0000256" key="1">
    <source>
        <dbReference type="ARBA" id="ARBA00022741"/>
    </source>
</evidence>
<dbReference type="InterPro" id="IPR003439">
    <property type="entry name" value="ABC_transporter-like_ATP-bd"/>
</dbReference>
<dbReference type="InterPro" id="IPR027417">
    <property type="entry name" value="P-loop_NTPase"/>
</dbReference>
<dbReference type="Gene3D" id="3.40.50.300">
    <property type="entry name" value="P-loop containing nucleotide triphosphate hydrolases"/>
    <property type="match status" value="2"/>
</dbReference>
<feature type="domain" description="ABC transporter" evidence="3">
    <location>
        <begin position="260"/>
        <end position="476"/>
    </location>
</feature>